<dbReference type="Pfam" id="PF00591">
    <property type="entry name" value="Glycos_transf_3"/>
    <property type="match status" value="1"/>
</dbReference>
<organism evidence="6 7">
    <name type="scientific">Pseudocalidococcus azoricus BACA0444</name>
    <dbReference type="NCBI Taxonomy" id="2918990"/>
    <lineage>
        <taxon>Bacteria</taxon>
        <taxon>Bacillati</taxon>
        <taxon>Cyanobacteriota</taxon>
        <taxon>Cyanophyceae</taxon>
        <taxon>Acaryochloridales</taxon>
        <taxon>Thermosynechococcaceae</taxon>
        <taxon>Pseudocalidococcus</taxon>
        <taxon>Pseudocalidococcus azoricus</taxon>
    </lineage>
</organism>
<dbReference type="SUPFAM" id="SSF52418">
    <property type="entry name" value="Nucleoside phosphorylase/phosphoribosyltransferase catalytic domain"/>
    <property type="match status" value="1"/>
</dbReference>
<evidence type="ECO:0000313" key="6">
    <source>
        <dbReference type="EMBL" id="MDS3860512.1"/>
    </source>
</evidence>
<protein>
    <submittedName>
        <fullName evidence="6">Anthranilate phosphoribosyltransferase family protein</fullName>
    </submittedName>
</protein>
<keyword evidence="3" id="KW-0028">Amino-acid biosynthesis</keyword>
<dbReference type="Gene3D" id="1.20.970.10">
    <property type="entry name" value="Transferase, Pyrimidine Nucleoside Phosphorylase, Chain C"/>
    <property type="match status" value="1"/>
</dbReference>
<dbReference type="Proteomes" id="UP001268256">
    <property type="component" value="Unassembled WGS sequence"/>
</dbReference>
<dbReference type="GO" id="GO:0004048">
    <property type="term" value="F:anthranilate phosphoribosyltransferase activity"/>
    <property type="evidence" value="ECO:0007669"/>
    <property type="project" value="InterPro"/>
</dbReference>
<gene>
    <name evidence="6" type="ORF">RIF25_06780</name>
</gene>
<name>A0AAE4FS31_9CYAN</name>
<keyword evidence="1 6" id="KW-0328">Glycosyltransferase</keyword>
<evidence type="ECO:0000256" key="1">
    <source>
        <dbReference type="ARBA" id="ARBA00022676"/>
    </source>
</evidence>
<dbReference type="InterPro" id="IPR036320">
    <property type="entry name" value="Glycosyl_Trfase_fam3_N_dom_sf"/>
</dbReference>
<reference evidence="7" key="1">
    <citation type="submission" date="2023-07" db="EMBL/GenBank/DDBJ databases">
        <authorList>
            <person name="Luz R."/>
            <person name="Cordeiro R."/>
            <person name="Fonseca A."/>
            <person name="Goncalves V."/>
        </authorList>
    </citation>
    <scope>NUCLEOTIDE SEQUENCE [LARGE SCALE GENOMIC DNA]</scope>
    <source>
        <strain evidence="7">BACA0444</strain>
    </source>
</reference>
<dbReference type="InterPro" id="IPR005940">
    <property type="entry name" value="Anthranilate_Pribosyl_Tfrase"/>
</dbReference>
<dbReference type="PANTHER" id="PTHR43285">
    <property type="entry name" value="ANTHRANILATE PHOSPHORIBOSYLTRANSFERASE"/>
    <property type="match status" value="1"/>
</dbReference>
<dbReference type="GO" id="GO:0000162">
    <property type="term" value="P:L-tryptophan biosynthetic process"/>
    <property type="evidence" value="ECO:0007669"/>
    <property type="project" value="InterPro"/>
</dbReference>
<keyword evidence="2" id="KW-0808">Transferase</keyword>
<dbReference type="InterPro" id="IPR035902">
    <property type="entry name" value="Nuc_phospho_transferase"/>
</dbReference>
<dbReference type="FunFam" id="3.40.1030.10:FF:000010">
    <property type="entry name" value="Anthranilate phosphoribosyltransferase"/>
    <property type="match status" value="1"/>
</dbReference>
<feature type="domain" description="Glycosyl transferase family 3" evidence="4">
    <location>
        <begin position="95"/>
        <end position="336"/>
    </location>
</feature>
<dbReference type="InterPro" id="IPR000312">
    <property type="entry name" value="Glycosyl_Trfase_fam3"/>
</dbReference>
<accession>A0AAE4FS31</accession>
<feature type="domain" description="Glycosyl transferase family 3 N-terminal" evidence="5">
    <location>
        <begin position="6"/>
        <end position="68"/>
    </location>
</feature>
<evidence type="ECO:0000313" key="7">
    <source>
        <dbReference type="Proteomes" id="UP001268256"/>
    </source>
</evidence>
<sequence length="358" mass="39162">MSRAFRELLKKIGSGAHTSKDLTRAEAAQAMTMMLTQAATPAQIGAFLIAHRIKRPTGAELAGMLDAYEQLGPKVPAINSAQPVVILSQPYDGRDRTIPLSILTALVLAAAGCPVLQHGGERMPTKEGIPLIDLWRGLGVDWSGCSLAQIQQILEATNLGFVYLPTHFPQAQALVPYREQIGKRPPLATLELIWSPYAGPCHVVAGFVHPPTETMIQEALTLRGVTEFTTVKGLEGSCDLPQERTAIIGLYSVVDGEASLTRLRLHASDYGLGGKNPAWANLNDSIVAMEAVLDGRFNQLRQALLWNSGFYLWQYNDFENLTEGIQQAAKLLDSGQVKQQLKYLKQVCDTHFQKFCSL</sequence>
<dbReference type="Gene3D" id="3.40.1030.10">
    <property type="entry name" value="Nucleoside phosphorylase/phosphoribosyltransferase catalytic domain"/>
    <property type="match status" value="1"/>
</dbReference>
<comment type="caution">
    <text evidence="6">The sequence shown here is derived from an EMBL/GenBank/DDBJ whole genome shotgun (WGS) entry which is preliminary data.</text>
</comment>
<evidence type="ECO:0000256" key="3">
    <source>
        <dbReference type="ARBA" id="ARBA00023141"/>
    </source>
</evidence>
<dbReference type="Pfam" id="PF02885">
    <property type="entry name" value="Glycos_trans_3N"/>
    <property type="match status" value="1"/>
</dbReference>
<evidence type="ECO:0000259" key="5">
    <source>
        <dbReference type="Pfam" id="PF02885"/>
    </source>
</evidence>
<dbReference type="GO" id="GO:0005829">
    <property type="term" value="C:cytosol"/>
    <property type="evidence" value="ECO:0007669"/>
    <property type="project" value="TreeGrafter"/>
</dbReference>
<evidence type="ECO:0000256" key="2">
    <source>
        <dbReference type="ARBA" id="ARBA00022679"/>
    </source>
</evidence>
<dbReference type="RefSeq" id="WP_322877787.1">
    <property type="nucleotide sequence ID" value="NZ_JAVMIP010000004.1"/>
</dbReference>
<dbReference type="AlphaFoldDB" id="A0AAE4FS31"/>
<evidence type="ECO:0000259" key="4">
    <source>
        <dbReference type="Pfam" id="PF00591"/>
    </source>
</evidence>
<dbReference type="SUPFAM" id="SSF47648">
    <property type="entry name" value="Nucleoside phosphorylase/phosphoribosyltransferase N-terminal domain"/>
    <property type="match status" value="1"/>
</dbReference>
<proteinExistence type="predicted"/>
<dbReference type="NCBIfam" id="NF005635">
    <property type="entry name" value="PRK07394.1"/>
    <property type="match status" value="1"/>
</dbReference>
<keyword evidence="3" id="KW-0057">Aromatic amino acid biosynthesis</keyword>
<dbReference type="InterPro" id="IPR017459">
    <property type="entry name" value="Glycosyl_Trfase_fam3_N_dom"/>
</dbReference>
<dbReference type="EMBL" id="JAVMIP010000004">
    <property type="protein sequence ID" value="MDS3860512.1"/>
    <property type="molecule type" value="Genomic_DNA"/>
</dbReference>
<keyword evidence="7" id="KW-1185">Reference proteome</keyword>
<dbReference type="PANTHER" id="PTHR43285:SF3">
    <property type="entry name" value="SLL1634 PROTEIN"/>
    <property type="match status" value="1"/>
</dbReference>